<dbReference type="RefSeq" id="WP_380072886.1">
    <property type="nucleotide sequence ID" value="NZ_JBHRTO010000001.1"/>
</dbReference>
<dbReference type="PANTHER" id="PTHR21461">
    <property type="entry name" value="GLYCOSYLTRANSFERASE FAMILY 92 PROTEIN"/>
    <property type="match status" value="1"/>
</dbReference>
<keyword evidence="3" id="KW-0472">Membrane</keyword>
<dbReference type="GO" id="GO:0016757">
    <property type="term" value="F:glycosyltransferase activity"/>
    <property type="evidence" value="ECO:0007669"/>
    <property type="project" value="UniProtKB-KW"/>
</dbReference>
<dbReference type="InterPro" id="IPR029044">
    <property type="entry name" value="Nucleotide-diphossugar_trans"/>
</dbReference>
<evidence type="ECO:0000256" key="3">
    <source>
        <dbReference type="ARBA" id="ARBA00022989"/>
    </source>
</evidence>
<keyword evidence="4" id="KW-0808">Transferase</keyword>
<evidence type="ECO:0000256" key="2">
    <source>
        <dbReference type="ARBA" id="ARBA00022692"/>
    </source>
</evidence>
<reference evidence="5" key="1">
    <citation type="journal article" date="2019" name="Int. J. Syst. Evol. Microbiol.">
        <title>The Global Catalogue of Microorganisms (GCM) 10K type strain sequencing project: providing services to taxonomists for standard genome sequencing and annotation.</title>
        <authorList>
            <consortium name="The Broad Institute Genomics Platform"/>
            <consortium name="The Broad Institute Genome Sequencing Center for Infectious Disease"/>
            <person name="Wu L."/>
            <person name="Ma J."/>
        </authorList>
    </citation>
    <scope>NUCLEOTIDE SEQUENCE [LARGE SCALE GENOMIC DNA]</scope>
    <source>
        <strain evidence="5">KCTC 52039</strain>
    </source>
</reference>
<protein>
    <submittedName>
        <fullName evidence="4">Glycosyltransferase family 2 protein</fullName>
        <ecNumber evidence="4">2.4.-.-</ecNumber>
    </submittedName>
</protein>
<accession>A0ABV7IXN4</accession>
<dbReference type="Proteomes" id="UP001595547">
    <property type="component" value="Unassembled WGS sequence"/>
</dbReference>
<keyword evidence="5" id="KW-1185">Reference proteome</keyword>
<sequence length="344" mass="38671">MRNEGPFIVEWLCWYRMLGFTDVVVVTNNCTDHSPALLDALQAQGLVHHIRHDIEPGQRITRAKLNAAVGHKAVRRCDWLMICDVDEFLVIHRGEGLIGDLIDLTAPEPPYLGMSINWRVFGTSGRKVFEDRPVHRQFTYAHDDEHRSSRFVKSIFRLVKFFGHLGEHTPRGFNYDKAAQKRGKPGGIWVNPAGEKLPHWAPLDTHLTLMPQALVSHEVAQINHYMLRSVETYRLKRGTKSPVALGDRYRAQYFRNADAGRSVDLSAFRYSARFDALHEQVMALPDVARLHALCCADHVKAIAERAGGKAEDDPRYGAFLAQAEGLAAATSDGEAAETQTPSRD</sequence>
<name>A0ABV7IXN4_9RHOB</name>
<keyword evidence="3" id="KW-1133">Transmembrane helix</keyword>
<comment type="subcellular location">
    <subcellularLocation>
        <location evidence="1">Membrane</location>
        <topology evidence="1">Single-pass membrane protein</topology>
    </subcellularLocation>
</comment>
<organism evidence="4 5">
    <name type="scientific">Cypionkella sinensis</name>
    <dbReference type="NCBI Taxonomy" id="1756043"/>
    <lineage>
        <taxon>Bacteria</taxon>
        <taxon>Pseudomonadati</taxon>
        <taxon>Pseudomonadota</taxon>
        <taxon>Alphaproteobacteria</taxon>
        <taxon>Rhodobacterales</taxon>
        <taxon>Paracoccaceae</taxon>
        <taxon>Cypionkella</taxon>
    </lineage>
</organism>
<evidence type="ECO:0000313" key="5">
    <source>
        <dbReference type="Proteomes" id="UP001595547"/>
    </source>
</evidence>
<dbReference type="SUPFAM" id="SSF53448">
    <property type="entry name" value="Nucleotide-diphospho-sugar transferases"/>
    <property type="match status" value="1"/>
</dbReference>
<dbReference type="PANTHER" id="PTHR21461:SF69">
    <property type="entry name" value="GLYCOSYLTRANSFERASE FAMILY 92 PROTEIN"/>
    <property type="match status" value="1"/>
</dbReference>
<dbReference type="EC" id="2.4.-.-" evidence="4"/>
<keyword evidence="2" id="KW-0812">Transmembrane</keyword>
<dbReference type="Pfam" id="PF13704">
    <property type="entry name" value="Glyco_tranf_2_4"/>
    <property type="match status" value="1"/>
</dbReference>
<evidence type="ECO:0000256" key="1">
    <source>
        <dbReference type="ARBA" id="ARBA00004167"/>
    </source>
</evidence>
<evidence type="ECO:0000313" key="4">
    <source>
        <dbReference type="EMBL" id="MFC3181279.1"/>
    </source>
</evidence>
<gene>
    <name evidence="4" type="ORF">ACFOGH_09790</name>
</gene>
<keyword evidence="4" id="KW-0328">Glycosyltransferase</keyword>
<proteinExistence type="predicted"/>
<comment type="caution">
    <text evidence="4">The sequence shown here is derived from an EMBL/GenBank/DDBJ whole genome shotgun (WGS) entry which is preliminary data.</text>
</comment>
<dbReference type="EMBL" id="JBHRTO010000001">
    <property type="protein sequence ID" value="MFC3181279.1"/>
    <property type="molecule type" value="Genomic_DNA"/>
</dbReference>